<feature type="compositionally biased region" description="Basic residues" evidence="1">
    <location>
        <begin position="88"/>
        <end position="102"/>
    </location>
</feature>
<dbReference type="Proteomes" id="UP000515908">
    <property type="component" value="Chromosome 03"/>
</dbReference>
<gene>
    <name evidence="2" type="ORF">ADEAN_000169000</name>
</gene>
<reference evidence="2 3" key="1">
    <citation type="submission" date="2020-08" db="EMBL/GenBank/DDBJ databases">
        <authorList>
            <person name="Newling K."/>
            <person name="Davey J."/>
            <person name="Forrester S."/>
        </authorList>
    </citation>
    <scope>NUCLEOTIDE SEQUENCE [LARGE SCALE GENOMIC DNA]</scope>
    <source>
        <strain evidence="3">Crithidia deanei Carvalho (ATCC PRA-265)</strain>
    </source>
</reference>
<evidence type="ECO:0000313" key="2">
    <source>
        <dbReference type="EMBL" id="CAD2214245.1"/>
    </source>
</evidence>
<dbReference type="AlphaFoldDB" id="A0A7G2C3Z4"/>
<name>A0A7G2C3Z4_9TRYP</name>
<feature type="region of interest" description="Disordered" evidence="1">
    <location>
        <begin position="43"/>
        <end position="138"/>
    </location>
</feature>
<evidence type="ECO:0000313" key="3">
    <source>
        <dbReference type="Proteomes" id="UP000515908"/>
    </source>
</evidence>
<sequence>MQYAPANSIQKMDHLLPYPNIPVVVIEEEADVNAWAAEHYKDSRQWVSQKLKEATAEDRAVKRAKRKVSEAMSRPSKVSEKPTEEPRRKTKVGGRKGKRKTKTEKPPAEDTEKEHSLSLDSLSISIPEGLDGNPTDKNKKEDFFKRKALEVYPVDELILPDAEEDIPDARTSVVSRKEIVPAGLERLWMKVKRHTEKQRLPNTIFKHRASVGEGAGVADLGIAMAFVIMRNAIDSLRQDGSAEMRSARAHYRWRFLRTLVRTGEAAFILYRVSQEQAKVKALTVGSVPGLVMAPELSMMGTKRTQKVATRQVPYVLQDDGQHKARQAEITNSGMVVYHNISRKK</sequence>
<feature type="compositionally biased region" description="Basic and acidic residues" evidence="1">
    <location>
        <begin position="103"/>
        <end position="117"/>
    </location>
</feature>
<protein>
    <submittedName>
        <fullName evidence="2">Uncharacterized protein</fullName>
    </submittedName>
</protein>
<organism evidence="2 3">
    <name type="scientific">Angomonas deanei</name>
    <dbReference type="NCBI Taxonomy" id="59799"/>
    <lineage>
        <taxon>Eukaryota</taxon>
        <taxon>Discoba</taxon>
        <taxon>Euglenozoa</taxon>
        <taxon>Kinetoplastea</taxon>
        <taxon>Metakinetoplastina</taxon>
        <taxon>Trypanosomatida</taxon>
        <taxon>Trypanosomatidae</taxon>
        <taxon>Strigomonadinae</taxon>
        <taxon>Angomonas</taxon>
    </lineage>
</organism>
<accession>A0A7G2C3Z4</accession>
<feature type="compositionally biased region" description="Basic and acidic residues" evidence="1">
    <location>
        <begin position="77"/>
        <end position="87"/>
    </location>
</feature>
<keyword evidence="3" id="KW-1185">Reference proteome</keyword>
<dbReference type="VEuPathDB" id="TriTrypDB:ADEAN_000169000"/>
<proteinExistence type="predicted"/>
<dbReference type="EMBL" id="LR877147">
    <property type="protein sequence ID" value="CAD2214245.1"/>
    <property type="molecule type" value="Genomic_DNA"/>
</dbReference>
<feature type="compositionally biased region" description="Basic and acidic residues" evidence="1">
    <location>
        <begin position="43"/>
        <end position="61"/>
    </location>
</feature>
<evidence type="ECO:0000256" key="1">
    <source>
        <dbReference type="SAM" id="MobiDB-lite"/>
    </source>
</evidence>